<dbReference type="WBParaSite" id="PTRK_0000359300.1">
    <property type="protein sequence ID" value="PTRK_0000359300.1"/>
    <property type="gene ID" value="PTRK_0000359300"/>
</dbReference>
<accession>A0A0N4Z8J6</accession>
<evidence type="ECO:0000313" key="1">
    <source>
        <dbReference type="Proteomes" id="UP000038045"/>
    </source>
</evidence>
<reference evidence="2" key="1">
    <citation type="submission" date="2017-02" db="UniProtKB">
        <authorList>
            <consortium name="WormBaseParasite"/>
        </authorList>
    </citation>
    <scope>IDENTIFICATION</scope>
</reference>
<proteinExistence type="predicted"/>
<protein>
    <submittedName>
        <fullName evidence="2">Plasmodium yoelii subtelomeric region (PYST-C1)</fullName>
    </submittedName>
</protein>
<organism evidence="1 2">
    <name type="scientific">Parastrongyloides trichosuri</name>
    <name type="common">Possum-specific nematode worm</name>
    <dbReference type="NCBI Taxonomy" id="131310"/>
    <lineage>
        <taxon>Eukaryota</taxon>
        <taxon>Metazoa</taxon>
        <taxon>Ecdysozoa</taxon>
        <taxon>Nematoda</taxon>
        <taxon>Chromadorea</taxon>
        <taxon>Rhabditida</taxon>
        <taxon>Tylenchina</taxon>
        <taxon>Panagrolaimomorpha</taxon>
        <taxon>Strongyloidoidea</taxon>
        <taxon>Strongyloididae</taxon>
        <taxon>Parastrongyloides</taxon>
    </lineage>
</organism>
<sequence length="77" mass="9286">MECQKYKSYTRRGSHKKKMSKWGDNEVIYDNNYNDYDYKINDNNYDKNSYYGDIYRKTLDTLNPKNGEARRLGYGGF</sequence>
<dbReference type="Proteomes" id="UP000038045">
    <property type="component" value="Unplaced"/>
</dbReference>
<evidence type="ECO:0000313" key="2">
    <source>
        <dbReference type="WBParaSite" id="PTRK_0000359300.1"/>
    </source>
</evidence>
<keyword evidence="1" id="KW-1185">Reference proteome</keyword>
<name>A0A0N4Z8J6_PARTI</name>
<dbReference type="AlphaFoldDB" id="A0A0N4Z8J6"/>